<organism evidence="1 2">
    <name type="scientific">Haladaptatus litoreus</name>
    <dbReference type="NCBI Taxonomy" id="553468"/>
    <lineage>
        <taxon>Archaea</taxon>
        <taxon>Methanobacteriati</taxon>
        <taxon>Methanobacteriota</taxon>
        <taxon>Stenosarchaea group</taxon>
        <taxon>Halobacteria</taxon>
        <taxon>Halobacteriales</taxon>
        <taxon>Haladaptataceae</taxon>
        <taxon>Haladaptatus</taxon>
    </lineage>
</organism>
<proteinExistence type="predicted"/>
<evidence type="ECO:0000313" key="2">
    <source>
        <dbReference type="Proteomes" id="UP000186914"/>
    </source>
</evidence>
<reference evidence="2" key="1">
    <citation type="submission" date="2017-01" db="EMBL/GenBank/DDBJ databases">
        <authorList>
            <person name="Varghese N."/>
            <person name="Submissions S."/>
        </authorList>
    </citation>
    <scope>NUCLEOTIDE SEQUENCE [LARGE SCALE GENOMIC DNA]</scope>
    <source>
        <strain evidence="2">CGMCC 1.7737</strain>
    </source>
</reference>
<protein>
    <submittedName>
        <fullName evidence="1">Uncharacterized protein</fullName>
    </submittedName>
</protein>
<gene>
    <name evidence="1" type="ORF">SAMN05421858_3413</name>
</gene>
<name>A0A1N7D1S5_9EURY</name>
<sequence length="87" mass="9740">MHSKSTKIAFAVRGSGNFVNPTKKVTQESDVDDILAFESFNAMEEFDYDRHSPETIAVGSIPRELDFFIGGPESDYDDGESELLYAR</sequence>
<keyword evidence="2" id="KW-1185">Reference proteome</keyword>
<accession>A0A1N7D1S5</accession>
<dbReference type="Proteomes" id="UP000186914">
    <property type="component" value="Unassembled WGS sequence"/>
</dbReference>
<dbReference type="AlphaFoldDB" id="A0A1N7D1S5"/>
<dbReference type="RefSeq" id="WP_245800158.1">
    <property type="nucleotide sequence ID" value="NZ_FTNO01000003.1"/>
</dbReference>
<dbReference type="EMBL" id="FTNO01000003">
    <property type="protein sequence ID" value="SIR69781.1"/>
    <property type="molecule type" value="Genomic_DNA"/>
</dbReference>
<evidence type="ECO:0000313" key="1">
    <source>
        <dbReference type="EMBL" id="SIR69781.1"/>
    </source>
</evidence>